<dbReference type="RefSeq" id="XP_026666239.1">
    <property type="nucleotide sequence ID" value="XM_026810438.2"/>
</dbReference>
<dbReference type="Gene3D" id="3.30.40.10">
    <property type="entry name" value="Zinc/RING finger domain, C3HC4 (zinc finger)"/>
    <property type="match status" value="1"/>
</dbReference>
<evidence type="ECO:0000256" key="4">
    <source>
        <dbReference type="ARBA" id="ARBA00022786"/>
    </source>
</evidence>
<proteinExistence type="predicted"/>
<evidence type="ECO:0000259" key="6">
    <source>
        <dbReference type="PROSITE" id="PS51698"/>
    </source>
</evidence>
<dbReference type="Proteomes" id="UP000228380">
    <property type="component" value="Chromosome 1"/>
</dbReference>
<dbReference type="PANTHER" id="PTHR22849:SF103">
    <property type="entry name" value="U-BOX DOMAIN-CONTAINING PROTEIN"/>
    <property type="match status" value="1"/>
</dbReference>
<dbReference type="InterPro" id="IPR013083">
    <property type="entry name" value="Znf_RING/FYVE/PHD"/>
</dbReference>
<gene>
    <name evidence="8" type="primary">LOC103722209</name>
    <name evidence="9" type="synonym">LOC120113030</name>
</gene>
<dbReference type="Pfam" id="PF04564">
    <property type="entry name" value="U-box"/>
    <property type="match status" value="1"/>
</dbReference>
<dbReference type="PANTHER" id="PTHR22849">
    <property type="entry name" value="WDSAM1 PROTEIN"/>
    <property type="match status" value="1"/>
</dbReference>
<dbReference type="InterPro" id="IPR011989">
    <property type="entry name" value="ARM-like"/>
</dbReference>
<protein>
    <recommendedName>
        <fullName evidence="5 6">U-box domain-containing protein</fullName>
        <ecNumber evidence="5">2.3.2.27</ecNumber>
    </recommendedName>
    <alternativeName>
        <fullName evidence="5">RING-type E3 ubiquitin transferase PUB</fullName>
    </alternativeName>
</protein>
<dbReference type="RefSeq" id="XP_038989447.1">
    <property type="nucleotide sequence ID" value="XM_039133519.1"/>
</dbReference>
<organism evidence="7 8">
    <name type="scientific">Phoenix dactylifera</name>
    <name type="common">Date palm</name>
    <dbReference type="NCBI Taxonomy" id="42345"/>
    <lineage>
        <taxon>Eukaryota</taxon>
        <taxon>Viridiplantae</taxon>
        <taxon>Streptophyta</taxon>
        <taxon>Embryophyta</taxon>
        <taxon>Tracheophyta</taxon>
        <taxon>Spermatophyta</taxon>
        <taxon>Magnoliopsida</taxon>
        <taxon>Liliopsida</taxon>
        <taxon>Arecaceae</taxon>
        <taxon>Coryphoideae</taxon>
        <taxon>Phoeniceae</taxon>
        <taxon>Phoenix</taxon>
    </lineage>
</organism>
<dbReference type="AlphaFoldDB" id="A0A8B8JCF6"/>
<dbReference type="InterPro" id="IPR045210">
    <property type="entry name" value="RING-Ubox_PUB"/>
</dbReference>
<dbReference type="SUPFAM" id="SSF48371">
    <property type="entry name" value="ARM repeat"/>
    <property type="match status" value="1"/>
</dbReference>
<feature type="domain" description="U-box" evidence="6">
    <location>
        <begin position="2"/>
        <end position="76"/>
    </location>
</feature>
<dbReference type="InterPro" id="IPR058678">
    <property type="entry name" value="ARM_PUB"/>
</dbReference>
<dbReference type="KEGG" id="pda:120113030"/>
<keyword evidence="7" id="KW-1185">Reference proteome</keyword>
<evidence type="ECO:0000256" key="2">
    <source>
        <dbReference type="ARBA" id="ARBA00004906"/>
    </source>
</evidence>
<dbReference type="Pfam" id="PF25598">
    <property type="entry name" value="ARM_PUB"/>
    <property type="match status" value="1"/>
</dbReference>
<evidence type="ECO:0000313" key="8">
    <source>
        <dbReference type="RefSeq" id="XP_026666239.1"/>
    </source>
</evidence>
<evidence type="ECO:0000256" key="3">
    <source>
        <dbReference type="ARBA" id="ARBA00022679"/>
    </source>
</evidence>
<dbReference type="PROSITE" id="PS51698">
    <property type="entry name" value="U_BOX"/>
    <property type="match status" value="1"/>
</dbReference>
<dbReference type="GO" id="GO:0061630">
    <property type="term" value="F:ubiquitin protein ligase activity"/>
    <property type="evidence" value="ECO:0007669"/>
    <property type="project" value="UniProtKB-UniRule"/>
</dbReference>
<dbReference type="EC" id="2.3.2.27" evidence="5"/>
<dbReference type="CDD" id="cd16664">
    <property type="entry name" value="RING-Ubox_PUB"/>
    <property type="match status" value="1"/>
</dbReference>
<dbReference type="Gene3D" id="1.25.10.10">
    <property type="entry name" value="Leucine-rich Repeat Variant"/>
    <property type="match status" value="1"/>
</dbReference>
<comment type="catalytic activity">
    <reaction evidence="1 5">
        <text>S-ubiquitinyl-[E2 ubiquitin-conjugating enzyme]-L-cysteine + [acceptor protein]-L-lysine = [E2 ubiquitin-conjugating enzyme]-L-cysteine + N(6)-ubiquitinyl-[acceptor protein]-L-lysine.</text>
        <dbReference type="EC" id="2.3.2.27"/>
    </reaction>
</comment>
<accession>A0A8B8JCF6</accession>
<keyword evidence="3 5" id="KW-0808">Transferase</keyword>
<evidence type="ECO:0000256" key="5">
    <source>
        <dbReference type="RuleBase" id="RU369093"/>
    </source>
</evidence>
<dbReference type="FunFam" id="3.30.40.10:FF:000442">
    <property type="entry name" value="RING-type E3 ubiquitin transferase"/>
    <property type="match status" value="1"/>
</dbReference>
<sequence length="390" mass="42928">MSIPDLFRCPISLDLFTDPVTLSTGQTYDRPGIEKWLAGGNLTCPVTMQKLHDTSLVPNHTLKHLIDQWLLTGCDLNPHPKPSKPIDSFELSALKQSFQSPDATVTAKLETLRKIRVLSVESDIPCLIHSGFFRLLLETLFQAPWHGNAELMELALECILNLSPSIHVDSLNMLKKESYLASLVLLLEQGSTKIKTSLCYLLEDIATSLATCELCLVLGQTQRVLQALIALLHDKTDAGASEAALRAISSICSLEANRGNAIKEGAVDGLIMYLLNSTQRNVSQALATLELLLGLETGRKALSRNSEAVGLLVKMVFRVSSVQEGSEQAIGSLMILCSESRQMRVEAINSGVLTQLLLLLQSQSSPKAKDKARAFLKLLRVMWNEDQRWL</sequence>
<comment type="pathway">
    <text evidence="2 5">Protein modification; protein ubiquitination.</text>
</comment>
<reference evidence="8 9" key="2">
    <citation type="submission" date="2025-04" db="UniProtKB">
        <authorList>
            <consortium name="RefSeq"/>
        </authorList>
    </citation>
    <scope>IDENTIFICATION</scope>
    <source>
        <tissue evidence="8 9">Young leaves</tissue>
    </source>
</reference>
<reference evidence="7" key="1">
    <citation type="journal article" date="2019" name="Nat. Commun.">
        <title>Genome-wide association mapping of date palm fruit traits.</title>
        <authorList>
            <person name="Hazzouri K.M."/>
            <person name="Gros-Balthazard M."/>
            <person name="Flowers J.M."/>
            <person name="Copetti D."/>
            <person name="Lemansour A."/>
            <person name="Lebrun M."/>
            <person name="Masmoudi K."/>
            <person name="Ferrand S."/>
            <person name="Dhar M.I."/>
            <person name="Fresquez Z.A."/>
            <person name="Rosas U."/>
            <person name="Zhang J."/>
            <person name="Talag J."/>
            <person name="Lee S."/>
            <person name="Kudrna D."/>
            <person name="Powell R.F."/>
            <person name="Leitch I.J."/>
            <person name="Krueger R.R."/>
            <person name="Wing R.A."/>
            <person name="Amiri K.M.A."/>
            <person name="Purugganan M.D."/>
        </authorList>
    </citation>
    <scope>NUCLEOTIDE SEQUENCE [LARGE SCALE GENOMIC DNA]</scope>
    <source>
        <strain evidence="7">cv. Khalas</strain>
    </source>
</reference>
<comment type="function">
    <text evidence="5">Functions as an E3 ubiquitin ligase.</text>
</comment>
<dbReference type="InterPro" id="IPR016024">
    <property type="entry name" value="ARM-type_fold"/>
</dbReference>
<dbReference type="InterPro" id="IPR045185">
    <property type="entry name" value="PUB22/23/24-like"/>
</dbReference>
<dbReference type="SUPFAM" id="SSF57850">
    <property type="entry name" value="RING/U-box"/>
    <property type="match status" value="1"/>
</dbReference>
<dbReference type="UniPathway" id="UPA00143"/>
<dbReference type="OrthoDB" id="10064100at2759"/>
<dbReference type="GO" id="GO:0016567">
    <property type="term" value="P:protein ubiquitination"/>
    <property type="evidence" value="ECO:0007669"/>
    <property type="project" value="UniProtKB-UniRule"/>
</dbReference>
<dbReference type="InterPro" id="IPR003613">
    <property type="entry name" value="Ubox_domain"/>
</dbReference>
<evidence type="ECO:0000313" key="7">
    <source>
        <dbReference type="Proteomes" id="UP000228380"/>
    </source>
</evidence>
<dbReference type="GeneID" id="103722209"/>
<evidence type="ECO:0000256" key="1">
    <source>
        <dbReference type="ARBA" id="ARBA00000900"/>
    </source>
</evidence>
<name>A0A8B8JCF6_PHODC</name>
<keyword evidence="4 5" id="KW-0833">Ubl conjugation pathway</keyword>
<dbReference type="SMART" id="SM00504">
    <property type="entry name" value="Ubox"/>
    <property type="match status" value="1"/>
</dbReference>
<dbReference type="KEGG" id="pda:103722209"/>
<evidence type="ECO:0000313" key="9">
    <source>
        <dbReference type="RefSeq" id="XP_038989447.1"/>
    </source>
</evidence>